<keyword evidence="4" id="KW-1185">Reference proteome</keyword>
<reference evidence="3" key="1">
    <citation type="submission" date="2020-10" db="EMBL/GenBank/DDBJ databases">
        <authorList>
            <person name="Han B."/>
            <person name="Lu T."/>
            <person name="Zhao Q."/>
            <person name="Huang X."/>
            <person name="Zhao Y."/>
        </authorList>
    </citation>
    <scope>NUCLEOTIDE SEQUENCE</scope>
</reference>
<dbReference type="PANTHER" id="PTHR47389:SF5">
    <property type="entry name" value="OS09G0436700 PROTEIN"/>
    <property type="match status" value="1"/>
</dbReference>
<dbReference type="GO" id="GO:0004252">
    <property type="term" value="F:serine-type endopeptidase activity"/>
    <property type="evidence" value="ECO:0007669"/>
    <property type="project" value="InterPro"/>
</dbReference>
<dbReference type="PROSITE" id="PS50106">
    <property type="entry name" value="PDZ"/>
    <property type="match status" value="1"/>
</dbReference>
<dbReference type="EMBL" id="CAJGYO010000016">
    <property type="protein sequence ID" value="CAD6272908.1"/>
    <property type="molecule type" value="Genomic_DNA"/>
</dbReference>
<dbReference type="PRINTS" id="PR00834">
    <property type="entry name" value="PROTEASES2C"/>
</dbReference>
<dbReference type="OrthoDB" id="646838at2759"/>
<comment type="similarity">
    <text evidence="1">Belongs to the peptidase S1C family.</text>
</comment>
<dbReference type="InterPro" id="IPR041489">
    <property type="entry name" value="PDZ_6"/>
</dbReference>
<dbReference type="AlphaFoldDB" id="A0A811RSG3"/>
<dbReference type="InterPro" id="IPR001940">
    <property type="entry name" value="Peptidase_S1C"/>
</dbReference>
<dbReference type="Proteomes" id="UP000604825">
    <property type="component" value="Unassembled WGS sequence"/>
</dbReference>
<evidence type="ECO:0000256" key="1">
    <source>
        <dbReference type="ARBA" id="ARBA00010541"/>
    </source>
</evidence>
<evidence type="ECO:0000313" key="4">
    <source>
        <dbReference type="Proteomes" id="UP000604825"/>
    </source>
</evidence>
<sequence length="314" mass="34835">MARSSGFLIGWDEKSREGTVLTSAHIICSKYTSQWSGTDEYSPNAKVVAHLLDEDETTVPAQLLHYDKHINMALFTVGIESCAKIPEFNSDVKYGQETFVMGREENLNLTVDYEFVGFHGPNLHERPHYMFTGGAIRKSSIGGPVIDFSGEVLGMANFPGSAFIPSSIISRCLAMWKKYQYIPRLHFGMKFSPIKFLDPIHVERIFRKCNVDSGLIVEEVSNGSVAEELGVRRGDIIYSVNGKCIATTVELESLNMSICENHLDQGGTIGSWIDIPVGILHMRKGHKGPSRTLSLRLNVSDGIEVFASLLTPFD</sequence>
<dbReference type="Pfam" id="PF17820">
    <property type="entry name" value="PDZ_6"/>
    <property type="match status" value="1"/>
</dbReference>
<dbReference type="Gene3D" id="2.40.10.120">
    <property type="match status" value="1"/>
</dbReference>
<proteinExistence type="inferred from homology"/>
<protein>
    <recommendedName>
        <fullName evidence="2">PDZ domain-containing protein</fullName>
    </recommendedName>
</protein>
<comment type="caution">
    <text evidence="3">The sequence shown here is derived from an EMBL/GenBank/DDBJ whole genome shotgun (WGS) entry which is preliminary data.</text>
</comment>
<dbReference type="InterPro" id="IPR036034">
    <property type="entry name" value="PDZ_sf"/>
</dbReference>
<organism evidence="3 4">
    <name type="scientific">Miscanthus lutarioriparius</name>
    <dbReference type="NCBI Taxonomy" id="422564"/>
    <lineage>
        <taxon>Eukaryota</taxon>
        <taxon>Viridiplantae</taxon>
        <taxon>Streptophyta</taxon>
        <taxon>Embryophyta</taxon>
        <taxon>Tracheophyta</taxon>
        <taxon>Spermatophyta</taxon>
        <taxon>Magnoliopsida</taxon>
        <taxon>Liliopsida</taxon>
        <taxon>Poales</taxon>
        <taxon>Poaceae</taxon>
        <taxon>PACMAD clade</taxon>
        <taxon>Panicoideae</taxon>
        <taxon>Andropogonodae</taxon>
        <taxon>Andropogoneae</taxon>
        <taxon>Saccharinae</taxon>
        <taxon>Miscanthus</taxon>
    </lineage>
</organism>
<dbReference type="PANTHER" id="PTHR47389">
    <property type="entry name" value="OS09G0436400 PROTEIN"/>
    <property type="match status" value="1"/>
</dbReference>
<feature type="domain" description="PDZ" evidence="2">
    <location>
        <begin position="214"/>
        <end position="243"/>
    </location>
</feature>
<name>A0A811RSG3_9POAL</name>
<dbReference type="InterPro" id="IPR001478">
    <property type="entry name" value="PDZ"/>
</dbReference>
<dbReference type="InterPro" id="IPR009003">
    <property type="entry name" value="Peptidase_S1_PA"/>
</dbReference>
<dbReference type="SUPFAM" id="SSF50494">
    <property type="entry name" value="Trypsin-like serine proteases"/>
    <property type="match status" value="1"/>
</dbReference>
<evidence type="ECO:0000259" key="2">
    <source>
        <dbReference type="PROSITE" id="PS50106"/>
    </source>
</evidence>
<dbReference type="SUPFAM" id="SSF50156">
    <property type="entry name" value="PDZ domain-like"/>
    <property type="match status" value="1"/>
</dbReference>
<dbReference type="GO" id="GO:0006508">
    <property type="term" value="P:proteolysis"/>
    <property type="evidence" value="ECO:0007669"/>
    <property type="project" value="InterPro"/>
</dbReference>
<accession>A0A811RSG3</accession>
<dbReference type="Pfam" id="PF13365">
    <property type="entry name" value="Trypsin_2"/>
    <property type="match status" value="1"/>
</dbReference>
<evidence type="ECO:0000313" key="3">
    <source>
        <dbReference type="EMBL" id="CAD6272908.1"/>
    </source>
</evidence>
<dbReference type="Gene3D" id="2.30.42.10">
    <property type="match status" value="1"/>
</dbReference>
<gene>
    <name evidence="3" type="ORF">NCGR_LOCUS56177</name>
</gene>